<dbReference type="Gramene" id="mRNA:HanXRQr2_Chr12g0537741">
    <property type="protein sequence ID" value="mRNA:HanXRQr2_Chr12g0537741"/>
    <property type="gene ID" value="HanXRQr2_Chr12g0537741"/>
</dbReference>
<dbReference type="InParanoid" id="A0A251T311"/>
<keyword evidence="3" id="KW-1185">Reference proteome</keyword>
<dbReference type="EMBL" id="MNCJ02000327">
    <property type="protein sequence ID" value="KAF5777612.1"/>
    <property type="molecule type" value="Genomic_DNA"/>
</dbReference>
<dbReference type="Proteomes" id="UP000215914">
    <property type="component" value="Chromosome 12"/>
</dbReference>
<sequence length="57" mass="6598">MKANVASEGVCKKQRETEAIWRIEAFHSVLKEVNPLFVLIHGFIRICLIKNLVEDYP</sequence>
<reference evidence="1" key="3">
    <citation type="submission" date="2020-06" db="EMBL/GenBank/DDBJ databases">
        <title>Helianthus annuus Genome sequencing and assembly Release 2.</title>
        <authorList>
            <person name="Gouzy J."/>
            <person name="Langlade N."/>
            <person name="Munos S."/>
        </authorList>
    </citation>
    <scope>NUCLEOTIDE SEQUENCE</scope>
    <source>
        <tissue evidence="1">Leaves</tissue>
    </source>
</reference>
<protein>
    <submittedName>
        <fullName evidence="2">Uncharacterized protein</fullName>
    </submittedName>
</protein>
<name>A0A251T311_HELAN</name>
<dbReference type="AlphaFoldDB" id="A0A251T311"/>
<reference evidence="2" key="2">
    <citation type="submission" date="2017-02" db="EMBL/GenBank/DDBJ databases">
        <title>Sunflower complete genome.</title>
        <authorList>
            <person name="Langlade N."/>
            <person name="Munos S."/>
        </authorList>
    </citation>
    <scope>NUCLEOTIDE SEQUENCE [LARGE SCALE GENOMIC DNA]</scope>
    <source>
        <tissue evidence="2">Leaves</tissue>
    </source>
</reference>
<reference evidence="1 3" key="1">
    <citation type="journal article" date="2017" name="Nature">
        <title>The sunflower genome provides insights into oil metabolism, flowering and Asterid evolution.</title>
        <authorList>
            <person name="Badouin H."/>
            <person name="Gouzy J."/>
            <person name="Grassa C.J."/>
            <person name="Murat F."/>
            <person name="Staton S.E."/>
            <person name="Cottret L."/>
            <person name="Lelandais-Briere C."/>
            <person name="Owens G.L."/>
            <person name="Carrere S."/>
            <person name="Mayjonade B."/>
            <person name="Legrand L."/>
            <person name="Gill N."/>
            <person name="Kane N.C."/>
            <person name="Bowers J.E."/>
            <person name="Hubner S."/>
            <person name="Bellec A."/>
            <person name="Berard A."/>
            <person name="Berges H."/>
            <person name="Blanchet N."/>
            <person name="Boniface M.C."/>
            <person name="Brunel D."/>
            <person name="Catrice O."/>
            <person name="Chaidir N."/>
            <person name="Claudel C."/>
            <person name="Donnadieu C."/>
            <person name="Faraut T."/>
            <person name="Fievet G."/>
            <person name="Helmstetter N."/>
            <person name="King M."/>
            <person name="Knapp S.J."/>
            <person name="Lai Z."/>
            <person name="Le Paslier M.C."/>
            <person name="Lippi Y."/>
            <person name="Lorenzon L."/>
            <person name="Mandel J.R."/>
            <person name="Marage G."/>
            <person name="Marchand G."/>
            <person name="Marquand E."/>
            <person name="Bret-Mestries E."/>
            <person name="Morien E."/>
            <person name="Nambeesan S."/>
            <person name="Nguyen T."/>
            <person name="Pegot-Espagnet P."/>
            <person name="Pouilly N."/>
            <person name="Raftis F."/>
            <person name="Sallet E."/>
            <person name="Schiex T."/>
            <person name="Thomas J."/>
            <person name="Vandecasteele C."/>
            <person name="Vares D."/>
            <person name="Vear F."/>
            <person name="Vautrin S."/>
            <person name="Crespi M."/>
            <person name="Mangin B."/>
            <person name="Burke J.M."/>
            <person name="Salse J."/>
            <person name="Munos S."/>
            <person name="Vincourt P."/>
            <person name="Rieseberg L.H."/>
            <person name="Langlade N.B."/>
        </authorList>
    </citation>
    <scope>NUCLEOTIDE SEQUENCE [LARGE SCALE GENOMIC DNA]</scope>
    <source>
        <strain evidence="3">cv. SF193</strain>
        <tissue evidence="1">Leaves</tissue>
    </source>
</reference>
<organism evidence="2 3">
    <name type="scientific">Helianthus annuus</name>
    <name type="common">Common sunflower</name>
    <dbReference type="NCBI Taxonomy" id="4232"/>
    <lineage>
        <taxon>Eukaryota</taxon>
        <taxon>Viridiplantae</taxon>
        <taxon>Streptophyta</taxon>
        <taxon>Embryophyta</taxon>
        <taxon>Tracheophyta</taxon>
        <taxon>Spermatophyta</taxon>
        <taxon>Magnoliopsida</taxon>
        <taxon>eudicotyledons</taxon>
        <taxon>Gunneridae</taxon>
        <taxon>Pentapetalae</taxon>
        <taxon>asterids</taxon>
        <taxon>campanulids</taxon>
        <taxon>Asterales</taxon>
        <taxon>Asteraceae</taxon>
        <taxon>Asteroideae</taxon>
        <taxon>Heliantheae alliance</taxon>
        <taxon>Heliantheae</taxon>
        <taxon>Helianthus</taxon>
    </lineage>
</organism>
<dbReference type="EMBL" id="CM007901">
    <property type="protein sequence ID" value="OTG04886.1"/>
    <property type="molecule type" value="Genomic_DNA"/>
</dbReference>
<evidence type="ECO:0000313" key="1">
    <source>
        <dbReference type="EMBL" id="KAF5777612.1"/>
    </source>
</evidence>
<evidence type="ECO:0000313" key="3">
    <source>
        <dbReference type="Proteomes" id="UP000215914"/>
    </source>
</evidence>
<evidence type="ECO:0000313" key="2">
    <source>
        <dbReference type="EMBL" id="OTG04886.1"/>
    </source>
</evidence>
<proteinExistence type="predicted"/>
<gene>
    <name evidence="2" type="ORF">HannXRQ_Chr12g0367381</name>
    <name evidence="1" type="ORF">HanXRQr2_Chr12g0537741</name>
</gene>
<accession>A0A251T311</accession>